<gene>
    <name evidence="1" type="ordered locus">Xaut_0063</name>
</gene>
<name>A7IBC9_XANP2</name>
<sequence length="200" mass="21403">MPIELARIDGVHVVQDDDGRVHWESGGAIDADGANGQNGAKFAYREDDKGLDALQNAGYPNGGWRNVLVERGDGEPLSDADGNIYSKTTYAWKGRPIPKRYVDAATIPYVVVNPLVRRHAVGVVIGCRALITYQQRSVVAVVADVSGATRIGELSIAAAKALGFRRSSPRNGGVDSGVRFEMWPGSAAIINGEIYELQPA</sequence>
<dbReference type="KEGG" id="xau:Xaut_0063"/>
<keyword evidence="2" id="KW-1185">Reference proteome</keyword>
<protein>
    <submittedName>
        <fullName evidence="1">Uncharacterized protein</fullName>
    </submittedName>
</protein>
<dbReference type="Proteomes" id="UP000002417">
    <property type="component" value="Chromosome"/>
</dbReference>
<proteinExistence type="predicted"/>
<dbReference type="AlphaFoldDB" id="A7IBC9"/>
<evidence type="ECO:0000313" key="1">
    <source>
        <dbReference type="EMBL" id="ABS65322.1"/>
    </source>
</evidence>
<dbReference type="OrthoDB" id="6020299at2"/>
<accession>A7IBC9</accession>
<organism evidence="1 2">
    <name type="scientific">Xanthobacter autotrophicus (strain ATCC BAA-1158 / Py2)</name>
    <dbReference type="NCBI Taxonomy" id="78245"/>
    <lineage>
        <taxon>Bacteria</taxon>
        <taxon>Pseudomonadati</taxon>
        <taxon>Pseudomonadota</taxon>
        <taxon>Alphaproteobacteria</taxon>
        <taxon>Hyphomicrobiales</taxon>
        <taxon>Xanthobacteraceae</taxon>
        <taxon>Xanthobacter</taxon>
    </lineage>
</organism>
<dbReference type="EMBL" id="CP000781">
    <property type="protein sequence ID" value="ABS65322.1"/>
    <property type="molecule type" value="Genomic_DNA"/>
</dbReference>
<reference evidence="1 2" key="1">
    <citation type="submission" date="2007-07" db="EMBL/GenBank/DDBJ databases">
        <title>Complete sequence of chromosome of Xanthobacter autotrophicus Py2.</title>
        <authorList>
            <consortium name="US DOE Joint Genome Institute"/>
            <person name="Copeland A."/>
            <person name="Lucas S."/>
            <person name="Lapidus A."/>
            <person name="Barry K."/>
            <person name="Glavina del Rio T."/>
            <person name="Hammon N."/>
            <person name="Israni S."/>
            <person name="Dalin E."/>
            <person name="Tice H."/>
            <person name="Pitluck S."/>
            <person name="Sims D."/>
            <person name="Brettin T."/>
            <person name="Bruce D."/>
            <person name="Detter J.C."/>
            <person name="Han C."/>
            <person name="Tapia R."/>
            <person name="Brainard J."/>
            <person name="Schmutz J."/>
            <person name="Larimer F."/>
            <person name="Land M."/>
            <person name="Hauser L."/>
            <person name="Kyrpides N."/>
            <person name="Kim E."/>
            <person name="Ensigns S.A."/>
            <person name="Richardson P."/>
        </authorList>
    </citation>
    <scope>NUCLEOTIDE SEQUENCE [LARGE SCALE GENOMIC DNA]</scope>
    <source>
        <strain evidence="2">ATCC BAA-1158 / Py2</strain>
    </source>
</reference>
<evidence type="ECO:0000313" key="2">
    <source>
        <dbReference type="Proteomes" id="UP000002417"/>
    </source>
</evidence>
<dbReference type="HOGENOM" id="CLU_1365783_0_0_5"/>